<gene>
    <name evidence="1" type="ORF">LDC_2912</name>
</gene>
<sequence>MRRMYDVFSQQLAWEQNRDLMNAQDGIGRSVMGAYNPAFSPLSKYERQMPGGSLGTREGGLLGLLLAQRLGSL</sequence>
<protein>
    <submittedName>
        <fullName evidence="1">Uncharacterized protein</fullName>
    </submittedName>
</protein>
<proteinExistence type="predicted"/>
<dbReference type="AlphaFoldDB" id="D9PMY3"/>
<evidence type="ECO:0000313" key="1">
    <source>
        <dbReference type="EMBL" id="EFK95081.1"/>
    </source>
</evidence>
<accession>D9PMY3</accession>
<reference evidence="1" key="1">
    <citation type="submission" date="2010-07" db="EMBL/GenBank/DDBJ databases">
        <authorList>
            <consortium name="CONSOLIDER consortium CSD2007-00005"/>
            <person name="Guazzaroni M.-E."/>
            <person name="Richter M."/>
            <person name="Garcia-Salamanca A."/>
            <person name="Yarza P."/>
            <person name="Ferrer M."/>
        </authorList>
    </citation>
    <scope>NUCLEOTIDE SEQUENCE</scope>
</reference>
<name>D9PMY3_9ZZZZ</name>
<comment type="caution">
    <text evidence="1">The sequence shown here is derived from an EMBL/GenBank/DDBJ whole genome shotgun (WGS) entry which is preliminary data.</text>
</comment>
<organism evidence="1">
    <name type="scientific">sediment metagenome</name>
    <dbReference type="NCBI Taxonomy" id="749907"/>
    <lineage>
        <taxon>unclassified sequences</taxon>
        <taxon>metagenomes</taxon>
        <taxon>ecological metagenomes</taxon>
    </lineage>
</organism>
<dbReference type="EMBL" id="ADZX01000896">
    <property type="protein sequence ID" value="EFK95081.1"/>
    <property type="molecule type" value="Genomic_DNA"/>
</dbReference>
<reference evidence="1" key="2">
    <citation type="journal article" date="2011" name="Microb. Ecol.">
        <title>Taxonomic and Functional Metagenomic Profiling of the Microbial Community in the Anoxic Sediment of a Sub-saline Shallow Lake (Laguna de Carrizo, Central Spain).</title>
        <authorList>
            <person name="Ferrer M."/>
            <person name="Guazzaroni M.E."/>
            <person name="Richter M."/>
            <person name="Garcia-Salamanca A."/>
            <person name="Yarza P."/>
            <person name="Suarez-Suarez A."/>
            <person name="Solano J."/>
            <person name="Alcaide M."/>
            <person name="van Dillewijn P."/>
            <person name="Molina-Henares M.A."/>
            <person name="Lopez-Cortes N."/>
            <person name="Al-Ramahi Y."/>
            <person name="Guerrero C."/>
            <person name="Acosta A."/>
            <person name="de Eugenio L.I."/>
            <person name="Martinez V."/>
            <person name="Marques S."/>
            <person name="Rojo F."/>
            <person name="Santero E."/>
            <person name="Genilloud O."/>
            <person name="Perez-Perez J."/>
            <person name="Rossello-Mora R."/>
            <person name="Ramos J.L."/>
        </authorList>
    </citation>
    <scope>NUCLEOTIDE SEQUENCE</scope>
</reference>